<comment type="caution">
    <text evidence="1">The sequence shown here is derived from an EMBL/GenBank/DDBJ whole genome shotgun (WGS) entry which is preliminary data.</text>
</comment>
<dbReference type="EMBL" id="BBRZ01000028">
    <property type="protein sequence ID" value="GAM56359.1"/>
    <property type="molecule type" value="Genomic_DNA"/>
</dbReference>
<dbReference type="AlphaFoldDB" id="A0A0B8P078"/>
<keyword evidence="2" id="KW-1185">Reference proteome</keyword>
<protein>
    <submittedName>
        <fullName evidence="1">Uncharacterized protein</fullName>
    </submittedName>
</protein>
<proteinExistence type="predicted"/>
<reference evidence="1 2" key="1">
    <citation type="submission" date="2015-01" db="EMBL/GenBank/DDBJ databases">
        <title>Vibrio sp. C1 JCM 19231 whole genome shotgun sequence.</title>
        <authorList>
            <person name="Sawabe T."/>
            <person name="Meirelles P."/>
            <person name="Feng G."/>
            <person name="Sayaka M."/>
            <person name="Hattori M."/>
            <person name="Ohkuma M."/>
        </authorList>
    </citation>
    <scope>NUCLEOTIDE SEQUENCE [LARGE SCALE GENOMIC DNA]</scope>
    <source>
        <strain evidence="2">JCM 19231</strain>
    </source>
</reference>
<organism evidence="1 2">
    <name type="scientific">Vibrio ishigakensis</name>
    <dbReference type="NCBI Taxonomy" id="1481914"/>
    <lineage>
        <taxon>Bacteria</taxon>
        <taxon>Pseudomonadati</taxon>
        <taxon>Pseudomonadota</taxon>
        <taxon>Gammaproteobacteria</taxon>
        <taxon>Vibrionales</taxon>
        <taxon>Vibrionaceae</taxon>
        <taxon>Vibrio</taxon>
    </lineage>
</organism>
<gene>
    <name evidence="1" type="ORF">JCM19231_1016</name>
</gene>
<evidence type="ECO:0000313" key="1">
    <source>
        <dbReference type="EMBL" id="GAM56359.1"/>
    </source>
</evidence>
<dbReference type="Proteomes" id="UP000031671">
    <property type="component" value="Unassembled WGS sequence"/>
</dbReference>
<reference evidence="1 2" key="2">
    <citation type="submission" date="2015-01" db="EMBL/GenBank/DDBJ databases">
        <authorList>
            <consortium name="NBRP consortium"/>
            <person name="Sawabe T."/>
            <person name="Meirelles P."/>
            <person name="Feng G."/>
            <person name="Sayaka M."/>
            <person name="Hattori M."/>
            <person name="Ohkuma M."/>
        </authorList>
    </citation>
    <scope>NUCLEOTIDE SEQUENCE [LARGE SCALE GENOMIC DNA]</scope>
    <source>
        <strain evidence="2">JCM 19231</strain>
    </source>
</reference>
<sequence length="43" mass="5103">MDLLSHVLWNAEYATAYHRAEYDSDKADLDLLCFYCSLDLFNR</sequence>
<name>A0A0B8P078_9VIBR</name>
<evidence type="ECO:0000313" key="2">
    <source>
        <dbReference type="Proteomes" id="UP000031671"/>
    </source>
</evidence>
<accession>A0A0B8P078</accession>